<protein>
    <submittedName>
        <fullName evidence="3">Ankyrin repeat</fullName>
    </submittedName>
</protein>
<dbReference type="AlphaFoldDB" id="A0A395ND45"/>
<dbReference type="InterPro" id="IPR056884">
    <property type="entry name" value="NPHP3-like_N"/>
</dbReference>
<feature type="domain" description="Nephrocystin 3-like N-terminal" evidence="2">
    <location>
        <begin position="58"/>
        <end position="103"/>
    </location>
</feature>
<dbReference type="OrthoDB" id="20872at2759"/>
<comment type="caution">
    <text evidence="3">The sequence shown here is derived from an EMBL/GenBank/DDBJ whole genome shotgun (WGS) entry which is preliminary data.</text>
</comment>
<evidence type="ECO:0000313" key="4">
    <source>
        <dbReference type="Proteomes" id="UP000266272"/>
    </source>
</evidence>
<proteinExistence type="predicted"/>
<name>A0A395ND45_TRIAR</name>
<organism evidence="3 4">
    <name type="scientific">Trichoderma arundinaceum</name>
    <dbReference type="NCBI Taxonomy" id="490622"/>
    <lineage>
        <taxon>Eukaryota</taxon>
        <taxon>Fungi</taxon>
        <taxon>Dikarya</taxon>
        <taxon>Ascomycota</taxon>
        <taxon>Pezizomycotina</taxon>
        <taxon>Sordariomycetes</taxon>
        <taxon>Hypocreomycetidae</taxon>
        <taxon>Hypocreales</taxon>
        <taxon>Hypocreaceae</taxon>
        <taxon>Trichoderma</taxon>
    </lineage>
</organism>
<keyword evidence="1" id="KW-0677">Repeat</keyword>
<evidence type="ECO:0000259" key="2">
    <source>
        <dbReference type="Pfam" id="PF24883"/>
    </source>
</evidence>
<keyword evidence="4" id="KW-1185">Reference proteome</keyword>
<dbReference type="PANTHER" id="PTHR10039">
    <property type="entry name" value="AMELOGENIN"/>
    <property type="match status" value="1"/>
</dbReference>
<dbReference type="Pfam" id="PF24883">
    <property type="entry name" value="NPHP3_N"/>
    <property type="match status" value="1"/>
</dbReference>
<evidence type="ECO:0000313" key="3">
    <source>
        <dbReference type="EMBL" id="RFU73874.1"/>
    </source>
</evidence>
<gene>
    <name evidence="3" type="ORF">TARUN_8389</name>
</gene>
<reference evidence="3 4" key="1">
    <citation type="journal article" date="2018" name="PLoS Pathog.">
        <title>Evolution of structural diversity of trichothecenes, a family of toxins produced by plant pathogenic and entomopathogenic fungi.</title>
        <authorList>
            <person name="Proctor R.H."/>
            <person name="McCormick S.P."/>
            <person name="Kim H.S."/>
            <person name="Cardoza R.E."/>
            <person name="Stanley A.M."/>
            <person name="Lindo L."/>
            <person name="Kelly A."/>
            <person name="Brown D.W."/>
            <person name="Lee T."/>
            <person name="Vaughan M.M."/>
            <person name="Alexander N.J."/>
            <person name="Busman M."/>
            <person name="Gutierrez S."/>
        </authorList>
    </citation>
    <scope>NUCLEOTIDE SEQUENCE [LARGE SCALE GENOMIC DNA]</scope>
    <source>
        <strain evidence="3 4">IBT 40837</strain>
    </source>
</reference>
<evidence type="ECO:0000256" key="1">
    <source>
        <dbReference type="ARBA" id="ARBA00022737"/>
    </source>
</evidence>
<dbReference type="STRING" id="490622.A0A395ND45"/>
<dbReference type="EMBL" id="PXOA01000596">
    <property type="protein sequence ID" value="RFU73874.1"/>
    <property type="molecule type" value="Genomic_DNA"/>
</dbReference>
<dbReference type="Proteomes" id="UP000266272">
    <property type="component" value="Unassembled WGS sequence"/>
</dbReference>
<accession>A0A395ND45</accession>
<sequence length="117" mass="12997">MAGNMQAGFNAVDNTLDKIAQATDSSPDNVQCLRALFITDPSIDHAKLITAKGELVDNTCDWIAQKDEFVQWRDSDGGLLWISGGPCLGKTMLSIYLTEYLQSWFGSTENEQRQYTT</sequence>
<dbReference type="PANTHER" id="PTHR10039:SF14">
    <property type="entry name" value="NACHT DOMAIN-CONTAINING PROTEIN"/>
    <property type="match status" value="1"/>
</dbReference>